<comment type="similarity">
    <text evidence="1">Belongs to the protein kinase superfamily. ADCK protein kinase family.</text>
</comment>
<dbReference type="Pfam" id="PF03109">
    <property type="entry name" value="ABC1"/>
    <property type="match status" value="1"/>
</dbReference>
<reference evidence="7 8" key="1">
    <citation type="submission" date="2021-04" db="EMBL/GenBank/DDBJ databases">
        <authorList>
            <person name="Pira H."/>
            <person name="Risdian C."/>
            <person name="Wink J."/>
        </authorList>
    </citation>
    <scope>NUCLEOTIDE SEQUENCE [LARGE SCALE GENOMIC DNA]</scope>
    <source>
        <strain evidence="7 8">WHA3</strain>
    </source>
</reference>
<evidence type="ECO:0000256" key="1">
    <source>
        <dbReference type="ARBA" id="ARBA00009670"/>
    </source>
</evidence>
<organism evidence="7 8">
    <name type="scientific">Pacificimonas pallii</name>
    <dbReference type="NCBI Taxonomy" id="2827236"/>
    <lineage>
        <taxon>Bacteria</taxon>
        <taxon>Pseudomonadati</taxon>
        <taxon>Pseudomonadota</taxon>
        <taxon>Alphaproteobacteria</taxon>
        <taxon>Sphingomonadales</taxon>
        <taxon>Sphingosinicellaceae</taxon>
        <taxon>Pacificimonas</taxon>
    </lineage>
</organism>
<protein>
    <submittedName>
        <fullName evidence="7">AarF/ABC1/UbiB kinase family protein</fullName>
    </submittedName>
</protein>
<dbReference type="RefSeq" id="WP_218444159.1">
    <property type="nucleotide sequence ID" value="NZ_JAGSPA010000001.1"/>
</dbReference>
<accession>A0ABS6SBK0</accession>
<keyword evidence="7" id="KW-0418">Kinase</keyword>
<keyword evidence="2" id="KW-0808">Transferase</keyword>
<dbReference type="PANTHER" id="PTHR43851">
    <property type="match status" value="1"/>
</dbReference>
<feature type="domain" description="ABC1 atypical kinase-like" evidence="6">
    <location>
        <begin position="107"/>
        <end position="347"/>
    </location>
</feature>
<comment type="caution">
    <text evidence="7">The sequence shown here is derived from an EMBL/GenBank/DDBJ whole genome shotgun (WGS) entry which is preliminary data.</text>
</comment>
<name>A0ABS6SBK0_9SPHN</name>
<dbReference type="InterPro" id="IPR051409">
    <property type="entry name" value="Atypical_kinase_ADCK"/>
</dbReference>
<evidence type="ECO:0000256" key="2">
    <source>
        <dbReference type="ARBA" id="ARBA00022679"/>
    </source>
</evidence>
<dbReference type="EMBL" id="JAGSPA010000001">
    <property type="protein sequence ID" value="MBV7255789.1"/>
    <property type="molecule type" value="Genomic_DNA"/>
</dbReference>
<gene>
    <name evidence="7" type="ORF">KCG44_03200</name>
</gene>
<dbReference type="PANTHER" id="PTHR43851:SF3">
    <property type="entry name" value="COENZYME Q8"/>
    <property type="match status" value="1"/>
</dbReference>
<dbReference type="InterPro" id="IPR004147">
    <property type="entry name" value="ABC1_dom"/>
</dbReference>
<dbReference type="Proteomes" id="UP000722336">
    <property type="component" value="Unassembled WGS sequence"/>
</dbReference>
<dbReference type="GO" id="GO:0016301">
    <property type="term" value="F:kinase activity"/>
    <property type="evidence" value="ECO:0007669"/>
    <property type="project" value="UniProtKB-KW"/>
</dbReference>
<dbReference type="CDD" id="cd13970">
    <property type="entry name" value="ABC1_ADCK3"/>
    <property type="match status" value="1"/>
</dbReference>
<evidence type="ECO:0000313" key="7">
    <source>
        <dbReference type="EMBL" id="MBV7255789.1"/>
    </source>
</evidence>
<dbReference type="InterPro" id="IPR034646">
    <property type="entry name" value="ADCK3_dom"/>
</dbReference>
<sequence length="449" mass="48839">MTSHTGNDGDGDSRDKTRAVPSGRLSRLSTFGRLAAGVAGGMASEGAKRLARGERPSISDMMLTPGNAVKVANQLAHLRGAAMKLGQMISMDAGDMLPAELSQILARLRDQANHMPPRQLKEVLGQEWGRDWRRRFRHFTPRPIAAASIGQVHRAQTPDGRDLAIKVQYPGVKESIDSDVDNVATLLRVSGLLPKALDIGPLLAEAKTQLHEEADYLREGAQMQAYGKLLAGEDAFVVPGLDKEFTTGRTLAMTFIDGVPIETLAAADQSVRDGVMNSLIDLVLRELFSFDLMQTDPNFANYRYQPETGRLVLLDFGATRAVEPATADGYRRMLAAGLGGDVDDIRNAAIAAGFIGPGAVQRHRPLLDRMIAVISEELTRDGPFDFGDRAFVRVLREQGMEMAADRAAWHLPPVHTLFVQRKISGTALLGARLKARVDVRTMVTEMLAG</sequence>
<keyword evidence="4" id="KW-0067">ATP-binding</keyword>
<feature type="region of interest" description="Disordered" evidence="5">
    <location>
        <begin position="1"/>
        <end position="23"/>
    </location>
</feature>
<evidence type="ECO:0000313" key="8">
    <source>
        <dbReference type="Proteomes" id="UP000722336"/>
    </source>
</evidence>
<evidence type="ECO:0000256" key="4">
    <source>
        <dbReference type="ARBA" id="ARBA00022840"/>
    </source>
</evidence>
<keyword evidence="3" id="KW-0547">Nucleotide-binding</keyword>
<evidence type="ECO:0000259" key="6">
    <source>
        <dbReference type="Pfam" id="PF03109"/>
    </source>
</evidence>
<evidence type="ECO:0000256" key="3">
    <source>
        <dbReference type="ARBA" id="ARBA00022741"/>
    </source>
</evidence>
<evidence type="ECO:0000256" key="5">
    <source>
        <dbReference type="SAM" id="MobiDB-lite"/>
    </source>
</evidence>
<keyword evidence="8" id="KW-1185">Reference proteome</keyword>
<proteinExistence type="inferred from homology"/>